<evidence type="ECO:0000256" key="1">
    <source>
        <dbReference type="SAM" id="MobiDB-lite"/>
    </source>
</evidence>
<sequence length="114" mass="12528">MHKRDERRSCICRFVLHRDNLGYCALFALYGMHVQAYPCIPMYSLLTGAKAMFASLPECSCAADGASFHSLATSTLPAWRGGGAKSKWTGRGASPDMHQLTHRRQHDARSSSGP</sequence>
<evidence type="ECO:0000313" key="3">
    <source>
        <dbReference type="Proteomes" id="UP000694892"/>
    </source>
</evidence>
<reference evidence="3" key="1">
    <citation type="journal article" date="2016" name="Nature">
        <title>Genome evolution in the allotetraploid frog Xenopus laevis.</title>
        <authorList>
            <person name="Session A.M."/>
            <person name="Uno Y."/>
            <person name="Kwon T."/>
            <person name="Chapman J.A."/>
            <person name="Toyoda A."/>
            <person name="Takahashi S."/>
            <person name="Fukui A."/>
            <person name="Hikosaka A."/>
            <person name="Suzuki A."/>
            <person name="Kondo M."/>
            <person name="van Heeringen S.J."/>
            <person name="Quigley I."/>
            <person name="Heinz S."/>
            <person name="Ogino H."/>
            <person name="Ochi H."/>
            <person name="Hellsten U."/>
            <person name="Lyons J.B."/>
            <person name="Simakov O."/>
            <person name="Putnam N."/>
            <person name="Stites J."/>
            <person name="Kuroki Y."/>
            <person name="Tanaka T."/>
            <person name="Michiue T."/>
            <person name="Watanabe M."/>
            <person name="Bogdanovic O."/>
            <person name="Lister R."/>
            <person name="Georgiou G."/>
            <person name="Paranjpe S.S."/>
            <person name="van Kruijsbergen I."/>
            <person name="Shu S."/>
            <person name="Carlson J."/>
            <person name="Kinoshita T."/>
            <person name="Ohta Y."/>
            <person name="Mawaribuchi S."/>
            <person name="Jenkins J."/>
            <person name="Grimwood J."/>
            <person name="Schmutz J."/>
            <person name="Mitros T."/>
            <person name="Mozaffari S.V."/>
            <person name="Suzuki Y."/>
            <person name="Haramoto Y."/>
            <person name="Yamamoto T.S."/>
            <person name="Takagi C."/>
            <person name="Heald R."/>
            <person name="Miller K."/>
            <person name="Haudenschild C."/>
            <person name="Kitzman J."/>
            <person name="Nakayama T."/>
            <person name="Izutsu Y."/>
            <person name="Robert J."/>
            <person name="Fortriede J."/>
            <person name="Burns K."/>
            <person name="Lotay V."/>
            <person name="Karimi K."/>
            <person name="Yasuoka Y."/>
            <person name="Dichmann D.S."/>
            <person name="Flajnik M.F."/>
            <person name="Houston D.W."/>
            <person name="Shendure J."/>
            <person name="DuPasquier L."/>
            <person name="Vize P.D."/>
            <person name="Zorn A.M."/>
            <person name="Ito M."/>
            <person name="Marcotte E.M."/>
            <person name="Wallingford J.B."/>
            <person name="Ito Y."/>
            <person name="Asashima M."/>
            <person name="Ueno N."/>
            <person name="Matsuda Y."/>
            <person name="Veenstra G.J."/>
            <person name="Fujiyama A."/>
            <person name="Harland R.M."/>
            <person name="Taira M."/>
            <person name="Rokhsar D.S."/>
        </authorList>
    </citation>
    <scope>NUCLEOTIDE SEQUENCE [LARGE SCALE GENOMIC DNA]</scope>
    <source>
        <strain evidence="3">J</strain>
    </source>
</reference>
<dbReference type="AlphaFoldDB" id="A0A974E2U8"/>
<protein>
    <submittedName>
        <fullName evidence="2">Uncharacterized protein</fullName>
    </submittedName>
</protein>
<dbReference type="Proteomes" id="UP000694892">
    <property type="component" value="Chromosome 1L"/>
</dbReference>
<name>A0A974E2U8_XENLA</name>
<dbReference type="EMBL" id="CM004466">
    <property type="protein sequence ID" value="OCU02790.1"/>
    <property type="molecule type" value="Genomic_DNA"/>
</dbReference>
<proteinExistence type="predicted"/>
<organism evidence="2 3">
    <name type="scientific">Xenopus laevis</name>
    <name type="common">African clawed frog</name>
    <dbReference type="NCBI Taxonomy" id="8355"/>
    <lineage>
        <taxon>Eukaryota</taxon>
        <taxon>Metazoa</taxon>
        <taxon>Chordata</taxon>
        <taxon>Craniata</taxon>
        <taxon>Vertebrata</taxon>
        <taxon>Euteleostomi</taxon>
        <taxon>Amphibia</taxon>
        <taxon>Batrachia</taxon>
        <taxon>Anura</taxon>
        <taxon>Pipoidea</taxon>
        <taxon>Pipidae</taxon>
        <taxon>Xenopodinae</taxon>
        <taxon>Xenopus</taxon>
        <taxon>Xenopus</taxon>
    </lineage>
</organism>
<gene>
    <name evidence="2" type="ORF">XELAEV_18008560mg</name>
</gene>
<evidence type="ECO:0000313" key="2">
    <source>
        <dbReference type="EMBL" id="OCU02790.1"/>
    </source>
</evidence>
<accession>A0A974E2U8</accession>
<feature type="region of interest" description="Disordered" evidence="1">
    <location>
        <begin position="81"/>
        <end position="114"/>
    </location>
</feature>